<name>A0A1X0ZH94_PSEPU</name>
<sequence length="70" mass="7914">MHKPTRIHWHPINKFGLPPRELRKTDQGLDRTFMVKTDEGLKASSMFEDGSGFEDLGTGIPIAWAYAPSE</sequence>
<accession>A0A1X0ZH94</accession>
<keyword evidence="2" id="KW-0614">Plasmid</keyword>
<dbReference type="EMBL" id="NBWC01000049">
    <property type="protein sequence ID" value="ORL58676.1"/>
    <property type="molecule type" value="Genomic_DNA"/>
</dbReference>
<proteinExistence type="predicted"/>
<reference evidence="2 4" key="2">
    <citation type="submission" date="2020-09" db="EMBL/GenBank/DDBJ databases">
        <title>Co-existence of a novel multidrug-resistance efflux pump with carbapenem resistance gene blaVIM-2 in one megaplasmid in Pseudomonas putida.</title>
        <authorList>
            <person name="Peng K."/>
            <person name="Li R."/>
        </authorList>
    </citation>
    <scope>NUCLEOTIDE SEQUENCE [LARGE SCALE GENOMIC DNA]</scope>
    <source>
        <strain evidence="2 4">ZXPA-20</strain>
        <plasmid evidence="2 4">pZXPA-20-602k</plasmid>
    </source>
</reference>
<evidence type="ECO:0000313" key="3">
    <source>
        <dbReference type="Proteomes" id="UP000193675"/>
    </source>
</evidence>
<protein>
    <submittedName>
        <fullName evidence="1">Uncharacterized protein</fullName>
    </submittedName>
</protein>
<evidence type="ECO:0000313" key="2">
    <source>
        <dbReference type="EMBL" id="QOD01360.1"/>
    </source>
</evidence>
<evidence type="ECO:0000313" key="1">
    <source>
        <dbReference type="EMBL" id="ORL58676.1"/>
    </source>
</evidence>
<geneLocation type="plasmid" evidence="2 4">
    <name>pZXPA-20-602k</name>
</geneLocation>
<dbReference type="EMBL" id="CP061724">
    <property type="protein sequence ID" value="QOD01360.1"/>
    <property type="molecule type" value="Genomic_DNA"/>
</dbReference>
<dbReference type="Proteomes" id="UP000516786">
    <property type="component" value="Plasmid pZXPA-20-602k"/>
</dbReference>
<dbReference type="Proteomes" id="UP000193675">
    <property type="component" value="Unassembled WGS sequence"/>
</dbReference>
<dbReference type="AlphaFoldDB" id="A0A1X0ZH94"/>
<reference evidence="1 3" key="1">
    <citation type="submission" date="2017-04" db="EMBL/GenBank/DDBJ databases">
        <title>Presence of VIM-2 positive Pseudomonas species in chickens and their surrounding environment.</title>
        <authorList>
            <person name="Zhang R."/>
        </authorList>
    </citation>
    <scope>NUCLEOTIDE SEQUENCE [LARGE SCALE GENOMIC DNA]</scope>
    <source>
        <strain evidence="1 3">DZ-C18</strain>
    </source>
</reference>
<organism evidence="1 3">
    <name type="scientific">Pseudomonas putida</name>
    <name type="common">Arthrobacter siderocapsulatus</name>
    <dbReference type="NCBI Taxonomy" id="303"/>
    <lineage>
        <taxon>Bacteria</taxon>
        <taxon>Pseudomonadati</taxon>
        <taxon>Pseudomonadota</taxon>
        <taxon>Gammaproteobacteria</taxon>
        <taxon>Pseudomonadales</taxon>
        <taxon>Pseudomonadaceae</taxon>
        <taxon>Pseudomonas</taxon>
    </lineage>
</organism>
<evidence type="ECO:0000313" key="4">
    <source>
        <dbReference type="Proteomes" id="UP000516786"/>
    </source>
</evidence>
<gene>
    <name evidence="1" type="ORF">B7H17_24400</name>
    <name evidence="2" type="ORF">ID616_32750</name>
</gene>
<dbReference type="RefSeq" id="WP_084851384.1">
    <property type="nucleotide sequence ID" value="NZ_CP061724.1"/>
</dbReference>